<comment type="caution">
    <text evidence="2">The sequence shown here is derived from an EMBL/GenBank/DDBJ whole genome shotgun (WGS) entry which is preliminary data.</text>
</comment>
<reference evidence="2" key="1">
    <citation type="journal article" date="2019" name="Nat. Med.">
        <title>A library of human gut bacterial isolates paired with longitudinal multiomics data enables mechanistic microbiome research.</title>
        <authorList>
            <person name="Poyet M."/>
            <person name="Groussin M."/>
            <person name="Gibbons S.M."/>
            <person name="Avila-Pacheco J."/>
            <person name="Jiang X."/>
            <person name="Kearney S.M."/>
            <person name="Perrotta A.R."/>
            <person name="Berdy B."/>
            <person name="Zhao S."/>
            <person name="Lieberman T.D."/>
            <person name="Swanson P.K."/>
            <person name="Smith M."/>
            <person name="Roesemann S."/>
            <person name="Alexander J.E."/>
            <person name="Rich S.A."/>
            <person name="Livny J."/>
            <person name="Vlamakis H."/>
            <person name="Clish C."/>
            <person name="Bullock K."/>
            <person name="Deik A."/>
            <person name="Scott J."/>
            <person name="Pierce K.A."/>
            <person name="Xavier R.J."/>
            <person name="Alm E.J."/>
        </authorList>
    </citation>
    <scope>NUCLEOTIDE SEQUENCE</scope>
    <source>
        <strain evidence="2">BIOML-A4</strain>
    </source>
</reference>
<feature type="chain" id="PRO_5026015461" evidence="1">
    <location>
        <begin position="22"/>
        <end position="387"/>
    </location>
</feature>
<protein>
    <submittedName>
        <fullName evidence="2">6-bladed beta-propeller</fullName>
    </submittedName>
</protein>
<dbReference type="Gene3D" id="2.120.10.30">
    <property type="entry name" value="TolB, C-terminal domain"/>
    <property type="match status" value="1"/>
</dbReference>
<name>A0A6G1Z7L3_9BACT</name>
<organism evidence="2">
    <name type="scientific">Parabacteroides goldsteinii</name>
    <dbReference type="NCBI Taxonomy" id="328812"/>
    <lineage>
        <taxon>Bacteria</taxon>
        <taxon>Pseudomonadati</taxon>
        <taxon>Bacteroidota</taxon>
        <taxon>Bacteroidia</taxon>
        <taxon>Bacteroidales</taxon>
        <taxon>Tannerellaceae</taxon>
        <taxon>Parabacteroides</taxon>
    </lineage>
</organism>
<keyword evidence="1" id="KW-0732">Signal</keyword>
<feature type="signal peptide" evidence="1">
    <location>
        <begin position="1"/>
        <end position="21"/>
    </location>
</feature>
<gene>
    <name evidence="2" type="ORF">GKE01_00060</name>
</gene>
<dbReference type="AlphaFoldDB" id="A0A6G1Z7L3"/>
<sequence length="387" mass="44752">MKKKNLFLFMLLLLSSYYDMDAQDVSPVKIPFETALNTTKELVLSQIAADVKIVPLETTENCLLSKVKAGAIQMIGHDIYIPCDMGLLQFSDDGKFVCSVSRKGQGPGEYANIRYVAVDRVQKQIHLLTNGKVLVFSSEGKSLREARFPMVWQLELLGQDTYVSYVYNGNGKKREKIVLSNMKGEQINTFPQYDQFTVPSGMTFYNTDPYDRYLYQFAGNTCLKEFYNDTVFTVKKDKLIPRYILDMGKYRLPDKYRFEVLDGNWERFNEVSAPYWRPNMVETTRSVFVPYSPWKFEDRIKGRKLVVYDKKGKSSYNVKGGYIKNDMNSRLPFYPNIQTTDDVVINLWEATDILELTKKDPALLEHKALQNLKEDDNPVLIIVTMKK</sequence>
<evidence type="ECO:0000313" key="2">
    <source>
        <dbReference type="EMBL" id="MRY09860.1"/>
    </source>
</evidence>
<evidence type="ECO:0000256" key="1">
    <source>
        <dbReference type="SAM" id="SignalP"/>
    </source>
</evidence>
<dbReference type="Pfam" id="PF17170">
    <property type="entry name" value="DUF5128"/>
    <property type="match status" value="1"/>
</dbReference>
<accession>A0A6G1Z7L3</accession>
<proteinExistence type="predicted"/>
<dbReference type="InterPro" id="IPR011042">
    <property type="entry name" value="6-blade_b-propeller_TolB-like"/>
</dbReference>
<dbReference type="RefSeq" id="WP_010800880.1">
    <property type="nucleotide sequence ID" value="NZ_CAJSYT010000002.1"/>
</dbReference>
<dbReference type="EMBL" id="WKLP01000001">
    <property type="protein sequence ID" value="MRY09860.1"/>
    <property type="molecule type" value="Genomic_DNA"/>
</dbReference>